<accession>A0A453FVH1</accession>
<proteinExistence type="predicted"/>
<dbReference type="Gramene" id="AET3Gv20793400.3">
    <property type="protein sequence ID" value="AET3Gv20793400.3"/>
    <property type="gene ID" value="AET3Gv20793400"/>
</dbReference>
<reference evidence="1" key="3">
    <citation type="journal article" date="2017" name="Nature">
        <title>Genome sequence of the progenitor of the wheat D genome Aegilops tauschii.</title>
        <authorList>
            <person name="Luo M.C."/>
            <person name="Gu Y.Q."/>
            <person name="Puiu D."/>
            <person name="Wang H."/>
            <person name="Twardziok S.O."/>
            <person name="Deal K.R."/>
            <person name="Huo N."/>
            <person name="Zhu T."/>
            <person name="Wang L."/>
            <person name="Wang Y."/>
            <person name="McGuire P.E."/>
            <person name="Liu S."/>
            <person name="Long H."/>
            <person name="Ramasamy R.K."/>
            <person name="Rodriguez J.C."/>
            <person name="Van S.L."/>
            <person name="Yuan L."/>
            <person name="Wang Z."/>
            <person name="Xia Z."/>
            <person name="Xiao L."/>
            <person name="Anderson O.D."/>
            <person name="Ouyang S."/>
            <person name="Liang Y."/>
            <person name="Zimin A.V."/>
            <person name="Pertea G."/>
            <person name="Qi P."/>
            <person name="Bennetzen J.L."/>
            <person name="Dai X."/>
            <person name="Dawson M.W."/>
            <person name="Muller H.G."/>
            <person name="Kugler K."/>
            <person name="Rivarola-Duarte L."/>
            <person name="Spannagl M."/>
            <person name="Mayer K.F.X."/>
            <person name="Lu F.H."/>
            <person name="Bevan M.W."/>
            <person name="Leroy P."/>
            <person name="Li P."/>
            <person name="You F.M."/>
            <person name="Sun Q."/>
            <person name="Liu Z."/>
            <person name="Lyons E."/>
            <person name="Wicker T."/>
            <person name="Salzberg S.L."/>
            <person name="Devos K.M."/>
            <person name="Dvorak J."/>
        </authorList>
    </citation>
    <scope>NUCLEOTIDE SEQUENCE [LARGE SCALE GENOMIC DNA]</scope>
    <source>
        <strain evidence="1">cv. AL8/78</strain>
    </source>
</reference>
<reference evidence="1" key="5">
    <citation type="journal article" date="2021" name="G3 (Bethesda)">
        <title>Aegilops tauschii genome assembly Aet v5.0 features greater sequence contiguity and improved annotation.</title>
        <authorList>
            <person name="Wang L."/>
            <person name="Zhu T."/>
            <person name="Rodriguez J.C."/>
            <person name="Deal K.R."/>
            <person name="Dubcovsky J."/>
            <person name="McGuire P.E."/>
            <person name="Lux T."/>
            <person name="Spannagl M."/>
            <person name="Mayer K.F.X."/>
            <person name="Baldrich P."/>
            <person name="Meyers B.C."/>
            <person name="Huo N."/>
            <person name="Gu Y.Q."/>
            <person name="Zhou H."/>
            <person name="Devos K.M."/>
            <person name="Bennetzen J.L."/>
            <person name="Unver T."/>
            <person name="Budak H."/>
            <person name="Gulick P.J."/>
            <person name="Galiba G."/>
            <person name="Kalapos B."/>
            <person name="Nelson D.R."/>
            <person name="Li P."/>
            <person name="You F.M."/>
            <person name="Luo M.C."/>
            <person name="Dvorak J."/>
        </authorList>
    </citation>
    <scope>NUCLEOTIDE SEQUENCE [LARGE SCALE GENOMIC DNA]</scope>
    <source>
        <strain evidence="1">cv. AL8/78</strain>
    </source>
</reference>
<evidence type="ECO:0000313" key="2">
    <source>
        <dbReference type="Proteomes" id="UP000015105"/>
    </source>
</evidence>
<organism evidence="1 2">
    <name type="scientific">Aegilops tauschii subsp. strangulata</name>
    <name type="common">Goatgrass</name>
    <dbReference type="NCBI Taxonomy" id="200361"/>
    <lineage>
        <taxon>Eukaryota</taxon>
        <taxon>Viridiplantae</taxon>
        <taxon>Streptophyta</taxon>
        <taxon>Embryophyta</taxon>
        <taxon>Tracheophyta</taxon>
        <taxon>Spermatophyta</taxon>
        <taxon>Magnoliopsida</taxon>
        <taxon>Liliopsida</taxon>
        <taxon>Poales</taxon>
        <taxon>Poaceae</taxon>
        <taxon>BOP clade</taxon>
        <taxon>Pooideae</taxon>
        <taxon>Triticodae</taxon>
        <taxon>Triticeae</taxon>
        <taxon>Triticinae</taxon>
        <taxon>Aegilops</taxon>
    </lineage>
</organism>
<reference evidence="2" key="1">
    <citation type="journal article" date="2014" name="Science">
        <title>Ancient hybridizations among the ancestral genomes of bread wheat.</title>
        <authorList>
            <consortium name="International Wheat Genome Sequencing Consortium,"/>
            <person name="Marcussen T."/>
            <person name="Sandve S.R."/>
            <person name="Heier L."/>
            <person name="Spannagl M."/>
            <person name="Pfeifer M."/>
            <person name="Jakobsen K.S."/>
            <person name="Wulff B.B."/>
            <person name="Steuernagel B."/>
            <person name="Mayer K.F."/>
            <person name="Olsen O.A."/>
        </authorList>
    </citation>
    <scope>NUCLEOTIDE SEQUENCE [LARGE SCALE GENOMIC DNA]</scope>
    <source>
        <strain evidence="2">cv. AL8/78</strain>
    </source>
</reference>
<reference evidence="2" key="2">
    <citation type="journal article" date="2017" name="Nat. Plants">
        <title>The Aegilops tauschii genome reveals multiple impacts of transposons.</title>
        <authorList>
            <person name="Zhao G."/>
            <person name="Zou C."/>
            <person name="Li K."/>
            <person name="Wang K."/>
            <person name="Li T."/>
            <person name="Gao L."/>
            <person name="Zhang X."/>
            <person name="Wang H."/>
            <person name="Yang Z."/>
            <person name="Liu X."/>
            <person name="Jiang W."/>
            <person name="Mao L."/>
            <person name="Kong X."/>
            <person name="Jiao Y."/>
            <person name="Jia J."/>
        </authorList>
    </citation>
    <scope>NUCLEOTIDE SEQUENCE [LARGE SCALE GENOMIC DNA]</scope>
    <source>
        <strain evidence="2">cv. AL8/78</strain>
    </source>
</reference>
<reference evidence="1" key="4">
    <citation type="submission" date="2019-03" db="UniProtKB">
        <authorList>
            <consortium name="EnsemblPlants"/>
        </authorList>
    </citation>
    <scope>IDENTIFICATION</scope>
</reference>
<protein>
    <submittedName>
        <fullName evidence="1">Uncharacterized protein</fullName>
    </submittedName>
</protein>
<name>A0A453FVH1_AEGTS</name>
<dbReference type="Proteomes" id="UP000015105">
    <property type="component" value="Chromosome 3D"/>
</dbReference>
<dbReference type="EnsemblPlants" id="AET3Gv20793400.3">
    <property type="protein sequence ID" value="AET3Gv20793400.3"/>
    <property type="gene ID" value="AET3Gv20793400"/>
</dbReference>
<sequence>MLWEIFPVSGSRSSRCQVFLCLPSSKRRRRSPGL</sequence>
<keyword evidence="2" id="KW-1185">Reference proteome</keyword>
<evidence type="ECO:0000313" key="1">
    <source>
        <dbReference type="EnsemblPlants" id="AET3Gv20793400.3"/>
    </source>
</evidence>
<dbReference type="AlphaFoldDB" id="A0A453FVH1"/>